<gene>
    <name evidence="1" type="ORF">KDA_32280</name>
</gene>
<sequence>MVYCWSYRLMAGGICHCVQVPLFTLYIEITNVMVFFGQNADMKRIIYAISLHIKDHLSCGKITMLMN</sequence>
<dbReference type="AlphaFoldDB" id="A0A402B8P4"/>
<accession>A0A402B8P4</accession>
<organism evidence="1 2">
    <name type="scientific">Dictyobacter alpinus</name>
    <dbReference type="NCBI Taxonomy" id="2014873"/>
    <lineage>
        <taxon>Bacteria</taxon>
        <taxon>Bacillati</taxon>
        <taxon>Chloroflexota</taxon>
        <taxon>Ktedonobacteria</taxon>
        <taxon>Ktedonobacterales</taxon>
        <taxon>Dictyobacteraceae</taxon>
        <taxon>Dictyobacter</taxon>
    </lineage>
</organism>
<dbReference type="EMBL" id="BIFT01000001">
    <property type="protein sequence ID" value="GCE27744.1"/>
    <property type="molecule type" value="Genomic_DNA"/>
</dbReference>
<reference evidence="2" key="1">
    <citation type="submission" date="2018-12" db="EMBL/GenBank/DDBJ databases">
        <title>Tengunoibacter tsumagoiensis gen. nov., sp. nov., Dictyobacter kobayashii sp. nov., D. alpinus sp. nov., and D. joshuensis sp. nov. and description of Dictyobacteraceae fam. nov. within the order Ktedonobacterales isolated from Tengu-no-mugimeshi.</title>
        <authorList>
            <person name="Wang C.M."/>
            <person name="Zheng Y."/>
            <person name="Sakai Y."/>
            <person name="Toyoda A."/>
            <person name="Minakuchi Y."/>
            <person name="Abe K."/>
            <person name="Yokota A."/>
            <person name="Yabe S."/>
        </authorList>
    </citation>
    <scope>NUCLEOTIDE SEQUENCE [LARGE SCALE GENOMIC DNA]</scope>
    <source>
        <strain evidence="2">Uno16</strain>
    </source>
</reference>
<evidence type="ECO:0000313" key="2">
    <source>
        <dbReference type="Proteomes" id="UP000287171"/>
    </source>
</evidence>
<keyword evidence="2" id="KW-1185">Reference proteome</keyword>
<proteinExistence type="predicted"/>
<protein>
    <submittedName>
        <fullName evidence="1">Uncharacterized protein</fullName>
    </submittedName>
</protein>
<name>A0A402B8P4_9CHLR</name>
<dbReference type="Proteomes" id="UP000287171">
    <property type="component" value="Unassembled WGS sequence"/>
</dbReference>
<comment type="caution">
    <text evidence="1">The sequence shown here is derived from an EMBL/GenBank/DDBJ whole genome shotgun (WGS) entry which is preliminary data.</text>
</comment>
<evidence type="ECO:0000313" key="1">
    <source>
        <dbReference type="EMBL" id="GCE27744.1"/>
    </source>
</evidence>